<evidence type="ECO:0000256" key="14">
    <source>
        <dbReference type="ARBA" id="ARBA00023242"/>
    </source>
</evidence>
<feature type="region of interest" description="Disordered" evidence="19">
    <location>
        <begin position="130"/>
        <end position="177"/>
    </location>
</feature>
<keyword evidence="14" id="KW-0539">Nucleus</keyword>
<dbReference type="GO" id="GO:0072686">
    <property type="term" value="C:mitotic spindle"/>
    <property type="evidence" value="ECO:0007669"/>
    <property type="project" value="InterPro"/>
</dbReference>
<organism evidence="20 21">
    <name type="scientific">Fusarium napiforme</name>
    <dbReference type="NCBI Taxonomy" id="42672"/>
    <lineage>
        <taxon>Eukaryota</taxon>
        <taxon>Fungi</taxon>
        <taxon>Dikarya</taxon>
        <taxon>Ascomycota</taxon>
        <taxon>Pezizomycotina</taxon>
        <taxon>Sordariomycetes</taxon>
        <taxon>Hypocreomycetidae</taxon>
        <taxon>Hypocreales</taxon>
        <taxon>Nectriaceae</taxon>
        <taxon>Fusarium</taxon>
        <taxon>Fusarium fujikuroi species complex</taxon>
    </lineage>
</organism>
<feature type="compositionally biased region" description="Basic and acidic residues" evidence="19">
    <location>
        <begin position="138"/>
        <end position="158"/>
    </location>
</feature>
<evidence type="ECO:0000256" key="9">
    <source>
        <dbReference type="ARBA" id="ARBA00022776"/>
    </source>
</evidence>
<evidence type="ECO:0000256" key="12">
    <source>
        <dbReference type="ARBA" id="ARBA00023054"/>
    </source>
</evidence>
<reference evidence="20 21" key="1">
    <citation type="submission" date="2020-05" db="EMBL/GenBank/DDBJ databases">
        <title>Identification and distribution of gene clusters putatively required for synthesis of sphingolipid metabolism inhibitors in phylogenetically diverse species of the filamentous fungus Fusarium.</title>
        <authorList>
            <person name="Kim H.-S."/>
            <person name="Busman M."/>
            <person name="Brown D.W."/>
            <person name="Divon H."/>
            <person name="Uhlig S."/>
            <person name="Proctor R.H."/>
        </authorList>
    </citation>
    <scope>NUCLEOTIDE SEQUENCE [LARGE SCALE GENOMIC DNA]</scope>
    <source>
        <strain evidence="20 21">NRRL 25196</strain>
    </source>
</reference>
<dbReference type="AlphaFoldDB" id="A0A8H5NBC4"/>
<evidence type="ECO:0000256" key="18">
    <source>
        <dbReference type="ARBA" id="ARBA00044358"/>
    </source>
</evidence>
<dbReference type="GO" id="GO:0000278">
    <property type="term" value="P:mitotic cell cycle"/>
    <property type="evidence" value="ECO:0007669"/>
    <property type="project" value="InterPro"/>
</dbReference>
<comment type="similarity">
    <text evidence="4">Belongs to the DASH complex DUO1 family.</text>
</comment>
<dbReference type="GO" id="GO:0051301">
    <property type="term" value="P:cell division"/>
    <property type="evidence" value="ECO:0007669"/>
    <property type="project" value="UniProtKB-KW"/>
</dbReference>
<dbReference type="PANTHER" id="PTHR28216">
    <property type="entry name" value="DASH COMPLEX SUBUNIT DUO1"/>
    <property type="match status" value="1"/>
</dbReference>
<dbReference type="InterPro" id="IPR013960">
    <property type="entry name" value="DASH_Duo1"/>
</dbReference>
<evidence type="ECO:0000256" key="17">
    <source>
        <dbReference type="ARBA" id="ARBA00044152"/>
    </source>
</evidence>
<name>A0A8H5NBC4_9HYPO</name>
<keyword evidence="21" id="KW-1185">Reference proteome</keyword>
<dbReference type="GO" id="GO:0005874">
    <property type="term" value="C:microtubule"/>
    <property type="evidence" value="ECO:0007669"/>
    <property type="project" value="UniProtKB-KW"/>
</dbReference>
<evidence type="ECO:0000313" key="21">
    <source>
        <dbReference type="Proteomes" id="UP000574317"/>
    </source>
</evidence>
<accession>A0A8H5NBC4</accession>
<dbReference type="EMBL" id="JAAOAO010000182">
    <property type="protein sequence ID" value="KAF5558789.1"/>
    <property type="molecule type" value="Genomic_DNA"/>
</dbReference>
<evidence type="ECO:0000256" key="19">
    <source>
        <dbReference type="SAM" id="MobiDB-lite"/>
    </source>
</evidence>
<evidence type="ECO:0000256" key="1">
    <source>
        <dbReference type="ARBA" id="ARBA00004123"/>
    </source>
</evidence>
<evidence type="ECO:0000256" key="13">
    <source>
        <dbReference type="ARBA" id="ARBA00023212"/>
    </source>
</evidence>
<feature type="region of interest" description="Disordered" evidence="19">
    <location>
        <begin position="1"/>
        <end position="48"/>
    </location>
</feature>
<protein>
    <recommendedName>
        <fullName evidence="17">DASH complex subunit DUO1</fullName>
    </recommendedName>
    <alternativeName>
        <fullName evidence="18">Outer kinetochore protein DUO1</fullName>
    </alternativeName>
</protein>
<gene>
    <name evidence="20" type="ORF">FNAPI_4947</name>
</gene>
<dbReference type="Pfam" id="PF08651">
    <property type="entry name" value="DASH_Duo1"/>
    <property type="match status" value="1"/>
</dbReference>
<dbReference type="PANTHER" id="PTHR28216:SF1">
    <property type="entry name" value="DASH COMPLEX SUBUNIT DUO1"/>
    <property type="match status" value="1"/>
</dbReference>
<keyword evidence="7" id="KW-0132">Cell division</keyword>
<keyword evidence="13" id="KW-0206">Cytoskeleton</keyword>
<evidence type="ECO:0000313" key="20">
    <source>
        <dbReference type="EMBL" id="KAF5558789.1"/>
    </source>
</evidence>
<keyword evidence="11" id="KW-0995">Kinetochore</keyword>
<dbReference type="Proteomes" id="UP000574317">
    <property type="component" value="Unassembled WGS sequence"/>
</dbReference>
<evidence type="ECO:0000256" key="15">
    <source>
        <dbReference type="ARBA" id="ARBA00023306"/>
    </source>
</evidence>
<keyword evidence="6" id="KW-0963">Cytoplasm</keyword>
<evidence type="ECO:0000256" key="6">
    <source>
        <dbReference type="ARBA" id="ARBA00022490"/>
    </source>
</evidence>
<evidence type="ECO:0000256" key="2">
    <source>
        <dbReference type="ARBA" id="ARBA00004186"/>
    </source>
</evidence>
<evidence type="ECO:0000256" key="8">
    <source>
        <dbReference type="ARBA" id="ARBA00022701"/>
    </source>
</evidence>
<comment type="caution">
    <text evidence="20">The sequence shown here is derived from an EMBL/GenBank/DDBJ whole genome shotgun (WGS) entry which is preliminary data.</text>
</comment>
<sequence length="233" mass="26237">MADDTTEYTESNIWESPGNDDGPPTSRPRTPRTPKTPKTPTQERPEPIDHEATLRKELEGVRSINESIEGVISTLERAGGNMNTVLSTVNNASVLLNTWTRILSQTEHNQRLILNPAWKGATEDIAEQEAEAIQKQQAAERRAAEEEQRREELRQRREEEEELEGLGVPREREAEPPPRGVLALAIPPKALRRAYRVLAVPQTLAEDLVRAEQGGLDEPEEVRTSHVLMTYTQ</sequence>
<comment type="subcellular location">
    <subcellularLocation>
        <location evidence="3">Chromosome</location>
        <location evidence="3">Centromere</location>
        <location evidence="3">Kinetochore</location>
    </subcellularLocation>
    <subcellularLocation>
        <location evidence="2">Cytoplasm</location>
        <location evidence="2">Cytoskeleton</location>
        <location evidence="2">Spindle</location>
    </subcellularLocation>
    <subcellularLocation>
        <location evidence="1">Nucleus</location>
    </subcellularLocation>
</comment>
<dbReference type="GO" id="GO:0042729">
    <property type="term" value="C:DASH complex"/>
    <property type="evidence" value="ECO:0007669"/>
    <property type="project" value="InterPro"/>
</dbReference>
<keyword evidence="8" id="KW-0493">Microtubule</keyword>
<keyword evidence="12" id="KW-0175">Coiled coil</keyword>
<evidence type="ECO:0000256" key="3">
    <source>
        <dbReference type="ARBA" id="ARBA00004629"/>
    </source>
</evidence>
<keyword evidence="10" id="KW-0159">Chromosome partition</keyword>
<evidence type="ECO:0000256" key="5">
    <source>
        <dbReference type="ARBA" id="ARBA00022454"/>
    </source>
</evidence>
<keyword evidence="15" id="KW-0131">Cell cycle</keyword>
<evidence type="ECO:0000256" key="16">
    <source>
        <dbReference type="ARBA" id="ARBA00023328"/>
    </source>
</evidence>
<evidence type="ECO:0000256" key="10">
    <source>
        <dbReference type="ARBA" id="ARBA00022829"/>
    </source>
</evidence>
<proteinExistence type="inferred from homology"/>
<evidence type="ECO:0000256" key="7">
    <source>
        <dbReference type="ARBA" id="ARBA00022618"/>
    </source>
</evidence>
<keyword evidence="16" id="KW-0137">Centromere</keyword>
<keyword evidence="9" id="KW-0498">Mitosis</keyword>
<keyword evidence="5" id="KW-0158">Chromosome</keyword>
<dbReference type="GO" id="GO:0007059">
    <property type="term" value="P:chromosome segregation"/>
    <property type="evidence" value="ECO:0007669"/>
    <property type="project" value="UniProtKB-KW"/>
</dbReference>
<evidence type="ECO:0000256" key="11">
    <source>
        <dbReference type="ARBA" id="ARBA00022838"/>
    </source>
</evidence>
<evidence type="ECO:0000256" key="4">
    <source>
        <dbReference type="ARBA" id="ARBA00005366"/>
    </source>
</evidence>